<sequence length="553" mass="64996">MIIVIINSQYRPIETWKRYFQKENGKNYSYNNYDNRNNCDGIVTSQIFLKQLTTLGIVGNTIYTYNFDHKISIFPSAKWRTSPYINGVYLMDGLTIDDSLFYPKILKHWPFQIIVNDIFGRYTDIKIILASLLEGNQEPFIEFAQIIQPESNRRMHSNVRMAITRSDRKRINRTNNNDNIEYVGKYDKYFDDFSKKFDIDNDDDDYMIHFWLRNPETGTGFKHLLYYAKDQEESLLMGEFLSPMDVNVNLIPMNINGEFAAITIQQMPYGRPGIYQVHLYNSTPRLNKPYGQLCHQNKYIDDYIYLILDTEDHLICKSTQPLLDIYEFGFTLFDDYIYLVSTVHDKIIRINKSILKISMAYNEFRIDKLEYREFFMCFLPYAWPIPGIDLQNFKQKNRTLIPKFWFLSRFNIINNIIIIIIFIKLLLLSLYILYLYFVRWPEELSLTKTIKTTSLPNVNDNDGDNKSENQRSSSSTKSSSIPKCPSLPNSPSPTMTMNKTSTIPSTATGRQRRYRLTKRRRLQSSPSPTSTTTATTTTNILRSPLHYRTNPLL</sequence>
<reference evidence="3 4" key="1">
    <citation type="journal article" date="2018" name="J. Allergy Clin. Immunol.">
        <title>High-quality assembly of Dermatophagoides pteronyssinus genome and transcriptome reveals a wide range of novel allergens.</title>
        <authorList>
            <person name="Liu X.Y."/>
            <person name="Yang K.Y."/>
            <person name="Wang M.Q."/>
            <person name="Kwok J.S."/>
            <person name="Zeng X."/>
            <person name="Yang Z."/>
            <person name="Xiao X.J."/>
            <person name="Lau C.P."/>
            <person name="Li Y."/>
            <person name="Huang Z.M."/>
            <person name="Ba J.G."/>
            <person name="Yim A.K."/>
            <person name="Ouyang C.Y."/>
            <person name="Ngai S.M."/>
            <person name="Chan T.F."/>
            <person name="Leung E.L."/>
            <person name="Liu L."/>
            <person name="Liu Z.G."/>
            <person name="Tsui S.K."/>
        </authorList>
    </citation>
    <scope>NUCLEOTIDE SEQUENCE [LARGE SCALE GENOMIC DNA]</scope>
    <source>
        <strain evidence="3">Derp</strain>
    </source>
</reference>
<feature type="compositionally biased region" description="Low complexity" evidence="1">
    <location>
        <begin position="524"/>
        <end position="538"/>
    </location>
</feature>
<protein>
    <submittedName>
        <fullName evidence="3">Uncharacterized protein</fullName>
    </submittedName>
</protein>
<keyword evidence="2" id="KW-1133">Transmembrane helix</keyword>
<evidence type="ECO:0000256" key="2">
    <source>
        <dbReference type="SAM" id="Phobius"/>
    </source>
</evidence>
<dbReference type="EMBL" id="NJHN03000128">
    <property type="protein sequence ID" value="KAH9412865.1"/>
    <property type="molecule type" value="Genomic_DNA"/>
</dbReference>
<feature type="transmembrane region" description="Helical" evidence="2">
    <location>
        <begin position="416"/>
        <end position="438"/>
    </location>
</feature>
<accession>A0ABQ8IRB2</accession>
<organism evidence="3 4">
    <name type="scientific">Dermatophagoides pteronyssinus</name>
    <name type="common">European house dust mite</name>
    <dbReference type="NCBI Taxonomy" id="6956"/>
    <lineage>
        <taxon>Eukaryota</taxon>
        <taxon>Metazoa</taxon>
        <taxon>Ecdysozoa</taxon>
        <taxon>Arthropoda</taxon>
        <taxon>Chelicerata</taxon>
        <taxon>Arachnida</taxon>
        <taxon>Acari</taxon>
        <taxon>Acariformes</taxon>
        <taxon>Sarcoptiformes</taxon>
        <taxon>Astigmata</taxon>
        <taxon>Psoroptidia</taxon>
        <taxon>Analgoidea</taxon>
        <taxon>Pyroglyphidae</taxon>
        <taxon>Dermatophagoidinae</taxon>
        <taxon>Dermatophagoides</taxon>
    </lineage>
</organism>
<feature type="region of interest" description="Disordered" evidence="1">
    <location>
        <begin position="455"/>
        <end position="553"/>
    </location>
</feature>
<keyword evidence="2" id="KW-0472">Membrane</keyword>
<reference evidence="3 4" key="2">
    <citation type="journal article" date="2022" name="Mol. Biol. Evol.">
        <title>Comparative Genomics Reveals Insights into the Divergent Evolution of Astigmatic Mites and Household Pest Adaptations.</title>
        <authorList>
            <person name="Xiong Q."/>
            <person name="Wan A.T."/>
            <person name="Liu X."/>
            <person name="Fung C.S."/>
            <person name="Xiao X."/>
            <person name="Malainual N."/>
            <person name="Hou J."/>
            <person name="Wang L."/>
            <person name="Wang M."/>
            <person name="Yang K.Y."/>
            <person name="Cui Y."/>
            <person name="Leung E.L."/>
            <person name="Nong W."/>
            <person name="Shin S.K."/>
            <person name="Au S.W."/>
            <person name="Jeong K.Y."/>
            <person name="Chew F.T."/>
            <person name="Hui J.H."/>
            <person name="Leung T.F."/>
            <person name="Tungtrongchitr A."/>
            <person name="Zhong N."/>
            <person name="Liu Z."/>
            <person name="Tsui S.K."/>
        </authorList>
    </citation>
    <scope>NUCLEOTIDE SEQUENCE [LARGE SCALE GENOMIC DNA]</scope>
    <source>
        <strain evidence="3">Derp</strain>
    </source>
</reference>
<name>A0ABQ8IRB2_DERPT</name>
<evidence type="ECO:0000313" key="3">
    <source>
        <dbReference type="EMBL" id="KAH9412865.1"/>
    </source>
</evidence>
<keyword evidence="2" id="KW-0812">Transmembrane</keyword>
<evidence type="ECO:0000256" key="1">
    <source>
        <dbReference type="SAM" id="MobiDB-lite"/>
    </source>
</evidence>
<dbReference type="Proteomes" id="UP000887458">
    <property type="component" value="Unassembled WGS sequence"/>
</dbReference>
<keyword evidence="4" id="KW-1185">Reference proteome</keyword>
<gene>
    <name evidence="3" type="ORF">DERP_009847</name>
</gene>
<comment type="caution">
    <text evidence="3">The sequence shown here is derived from an EMBL/GenBank/DDBJ whole genome shotgun (WGS) entry which is preliminary data.</text>
</comment>
<proteinExistence type="predicted"/>
<evidence type="ECO:0000313" key="4">
    <source>
        <dbReference type="Proteomes" id="UP000887458"/>
    </source>
</evidence>
<feature type="compositionally biased region" description="Polar residues" evidence="1">
    <location>
        <begin position="487"/>
        <end position="509"/>
    </location>
</feature>
<feature type="compositionally biased region" description="Basic residues" evidence="1">
    <location>
        <begin position="510"/>
        <end position="522"/>
    </location>
</feature>